<dbReference type="Pfam" id="PF01739">
    <property type="entry name" value="CheR"/>
    <property type="match status" value="1"/>
</dbReference>
<evidence type="ECO:0000259" key="10">
    <source>
        <dbReference type="PROSITE" id="PS50109"/>
    </source>
</evidence>
<evidence type="ECO:0000256" key="9">
    <source>
        <dbReference type="SAM" id="Coils"/>
    </source>
</evidence>
<comment type="catalytic activity">
    <reaction evidence="1">
        <text>ATP + protein L-histidine = ADP + protein N-phospho-L-histidine.</text>
        <dbReference type="EC" id="2.7.13.3"/>
    </reaction>
</comment>
<keyword evidence="6" id="KW-0949">S-adenosyl-L-methionine</keyword>
<feature type="coiled-coil region" evidence="9">
    <location>
        <begin position="665"/>
        <end position="706"/>
    </location>
</feature>
<dbReference type="GO" id="GO:0000155">
    <property type="term" value="F:phosphorelay sensor kinase activity"/>
    <property type="evidence" value="ECO:0007669"/>
    <property type="project" value="InterPro"/>
</dbReference>
<dbReference type="FunFam" id="3.30.565.10:FF:000006">
    <property type="entry name" value="Sensor histidine kinase WalK"/>
    <property type="match status" value="1"/>
</dbReference>
<comment type="catalytic activity">
    <reaction evidence="2">
        <text>L-glutamyl-[protein] + S-adenosyl-L-methionine = [protein]-L-glutamate 5-O-methyl ester + S-adenosyl-L-homocysteine</text>
        <dbReference type="Rhea" id="RHEA:24452"/>
        <dbReference type="Rhea" id="RHEA-COMP:10208"/>
        <dbReference type="Rhea" id="RHEA-COMP:10311"/>
        <dbReference type="ChEBI" id="CHEBI:29973"/>
        <dbReference type="ChEBI" id="CHEBI:57856"/>
        <dbReference type="ChEBI" id="CHEBI:59789"/>
        <dbReference type="ChEBI" id="CHEBI:82795"/>
        <dbReference type="EC" id="2.1.1.80"/>
    </reaction>
</comment>
<evidence type="ECO:0000259" key="13">
    <source>
        <dbReference type="PROSITE" id="PS50122"/>
    </source>
</evidence>
<dbReference type="PROSITE" id="PS50109">
    <property type="entry name" value="HIS_KIN"/>
    <property type="match status" value="1"/>
</dbReference>
<keyword evidence="9" id="KW-0175">Coiled coil</keyword>
<dbReference type="Pfam" id="PF01339">
    <property type="entry name" value="CheB_methylest"/>
    <property type="match status" value="1"/>
</dbReference>
<keyword evidence="4" id="KW-0489">Methyltransferase</keyword>
<dbReference type="Pfam" id="PF08447">
    <property type="entry name" value="PAS_3"/>
    <property type="match status" value="1"/>
</dbReference>
<dbReference type="InterPro" id="IPR000014">
    <property type="entry name" value="PAS"/>
</dbReference>
<evidence type="ECO:0000256" key="1">
    <source>
        <dbReference type="ARBA" id="ARBA00000085"/>
    </source>
</evidence>
<dbReference type="InterPro" id="IPR022641">
    <property type="entry name" value="CheR_N"/>
</dbReference>
<protein>
    <submittedName>
        <fullName evidence="15">Chemotaxis protein CheR</fullName>
    </submittedName>
</protein>
<evidence type="ECO:0000256" key="7">
    <source>
        <dbReference type="ARBA" id="ARBA00022777"/>
    </source>
</evidence>
<feature type="active site" evidence="8">
    <location>
        <position position="16"/>
    </location>
</feature>
<dbReference type="SMART" id="SM00388">
    <property type="entry name" value="HisKA"/>
    <property type="match status" value="1"/>
</dbReference>
<keyword evidence="8" id="KW-0378">Hydrolase</keyword>
<dbReference type="EMBL" id="CP014504">
    <property type="protein sequence ID" value="AMP99561.1"/>
    <property type="molecule type" value="Genomic_DNA"/>
</dbReference>
<dbReference type="InterPro" id="IPR036097">
    <property type="entry name" value="HisK_dim/P_sf"/>
</dbReference>
<sequence length="1356" mass="154189">MAINPNKQYIIAIGASAGGLEAISSFFDYTPLDAVSYIVIQHLSPDFKSQMVQLLSRHSKLHIAEATNDLKIEANKVYLIPSSDFMQIKDGRLILSDKKEQKRPHMTIDHFLISLAKEQGNKAIAVILSGTGNDGTKGAEAIRKAGGIVIVQDPATAAYKEMPMAVIAASFADNILSPKEMPGVIESYAKKAEIMESSFSEEQEISENGLIEIINLIKETLPFDFTNYKHPTILRRIKRRMEQHHIDDVTSYYTFLQQNPEEIELLANDFLIGVTCFFRDPDAFTIIEEKVIAAIVNHKNPGDIIKIWVAGCATGEEAYSLAILVREYLDQKQLQTEVKIFATDISKSSLEFASKGVYAAPMVKSINQDRLRFFNREGEYYKVKPEIRKMLIFAHHDLAKNPPYCNIDLISCRNLLIYMNTTLQKKVFSMMYFGLKKDGYLFLGPSESAAVLQNNFTEISSKWNILKRNKNGSTIRFDIFPSPVIEGIKNTTMEISKKTIAPLSKLAATDEINKALLEESGFRGVCTDENLKVIYAFGDPAIYLKNELFNFDLNELIPDHLAIAFKAAAHKSLKLDQRVILKNLEFEIKNEPLKRIVDLVIKPFLITRSTTKLLLVLFLDKKDKKDGDSHVLDNNISELTTEYVTNLENELAESKHQLEVAHDWIASSNENMQSFNEELLSANEEMQSANEELQSLNEELQTINKEQHYTNAELAELNDDLNNYFRSNSNGQLFVDHDLLLKKFSPAAVEHINIRESDIGRPISNITTNIKMEGWIDDIKKVMLSNTTIVREANSGKGKIYQIMTMPYIRKNSTKASGAIISFYDITELKNLSSKIELSHEDLFKKNEEITEVNAELLKRNEQLNNSKKYTEEIFNTIHDPLVILDKELKVLRASEGFFHMFKVKEKETQGEFLYELGNKQWDIPALRFQLENILPQEGHFKAFEVDHLFHQIGRRIMRLTARQFDTHNQEKLILLAIHDITDKRKVEEGLAEAERLLEESKERLHFAIESAGIGAWDFNPFTNELIWDNRCKELFGLSSGDYIDQSVFMAHIAPEDRAMVEQKMNDALKGLSDGEFNTEYRSLRLKDQKQRWIKSKGKAYFNSQNQAIRFIGTVLDISIEKTQEENTKELLLRKDEFISIASHELKTPITSLKAALQLLVRMKDNPSPAMLPILLDQSTRSMEKVTSLIDDLLNVTRLNEGQIELNKSTFNIAALLNSCCAHVRIAGKHELIVQGDETIEVFADENRIDQVVVNFVNNAVKYAPMSKNIYLIISKENGMTKISIKDGGPGIPEEKRLYLFDRYYRTEYQGGQYSGLGLGLYICSELIKRHGGNIGVDSEIGKGTSFWFTLPGDNN</sequence>
<dbReference type="InterPro" id="IPR022642">
    <property type="entry name" value="CheR_C"/>
</dbReference>
<dbReference type="CDD" id="cd00075">
    <property type="entry name" value="HATPase"/>
    <property type="match status" value="1"/>
</dbReference>
<evidence type="ECO:0000256" key="4">
    <source>
        <dbReference type="ARBA" id="ARBA00022603"/>
    </source>
</evidence>
<dbReference type="CDD" id="cd00130">
    <property type="entry name" value="PAS"/>
    <property type="match status" value="2"/>
</dbReference>
<accession>A0A127VEC8</accession>
<dbReference type="PROSITE" id="PS50113">
    <property type="entry name" value="PAC"/>
    <property type="match status" value="1"/>
</dbReference>
<name>A0A127VEC8_9SPHI</name>
<dbReference type="GO" id="GO:0006935">
    <property type="term" value="P:chemotaxis"/>
    <property type="evidence" value="ECO:0007669"/>
    <property type="project" value="UniProtKB-UniRule"/>
</dbReference>
<reference evidence="15 16" key="1">
    <citation type="submission" date="2016-03" db="EMBL/GenBank/DDBJ databases">
        <title>Complete genome sequence of Pedobacter cryoconitis PAMC 27485.</title>
        <authorList>
            <person name="Lee J."/>
            <person name="Kim O.-S."/>
        </authorList>
    </citation>
    <scope>NUCLEOTIDE SEQUENCE [LARGE SCALE GENOMIC DNA]</scope>
    <source>
        <strain evidence="15 16">PAMC 27485</strain>
    </source>
</reference>
<evidence type="ECO:0000313" key="15">
    <source>
        <dbReference type="EMBL" id="AMP99561.1"/>
    </source>
</evidence>
<dbReference type="InterPro" id="IPR003661">
    <property type="entry name" value="HisK_dim/P_dom"/>
</dbReference>
<keyword evidence="8" id="KW-0145">Chemotaxis</keyword>
<dbReference type="Pfam" id="PF03705">
    <property type="entry name" value="CheR_N"/>
    <property type="match status" value="1"/>
</dbReference>
<dbReference type="InterPro" id="IPR005467">
    <property type="entry name" value="His_kinase_dom"/>
</dbReference>
<dbReference type="GO" id="GO:0008983">
    <property type="term" value="F:protein-glutamate O-methyltransferase activity"/>
    <property type="evidence" value="ECO:0007669"/>
    <property type="project" value="UniProtKB-EC"/>
</dbReference>
<evidence type="ECO:0000256" key="6">
    <source>
        <dbReference type="ARBA" id="ARBA00022691"/>
    </source>
</evidence>
<dbReference type="GO" id="GO:0000156">
    <property type="term" value="F:phosphorelay response regulator activity"/>
    <property type="evidence" value="ECO:0007669"/>
    <property type="project" value="InterPro"/>
</dbReference>
<dbReference type="PROSITE" id="PS50112">
    <property type="entry name" value="PAS"/>
    <property type="match status" value="1"/>
</dbReference>
<dbReference type="Gene3D" id="1.10.155.10">
    <property type="entry name" value="Chemotaxis receptor methyltransferase CheR, N-terminal domain"/>
    <property type="match status" value="1"/>
</dbReference>
<dbReference type="SUPFAM" id="SSF52738">
    <property type="entry name" value="Methylesterase CheB, C-terminal domain"/>
    <property type="match status" value="1"/>
</dbReference>
<gene>
    <name evidence="15" type="ORF">AY601_2676</name>
</gene>
<feature type="domain" description="PAS" evidence="11">
    <location>
        <begin position="1001"/>
        <end position="1072"/>
    </location>
</feature>
<dbReference type="SUPFAM" id="SSF55874">
    <property type="entry name" value="ATPase domain of HSP90 chaperone/DNA topoisomerase II/histidine kinase"/>
    <property type="match status" value="1"/>
</dbReference>
<keyword evidence="3" id="KW-0597">Phosphoprotein</keyword>
<dbReference type="SUPFAM" id="SSF53335">
    <property type="entry name" value="S-adenosyl-L-methionine-dependent methyltransferases"/>
    <property type="match status" value="1"/>
</dbReference>
<feature type="domain" description="Histidine kinase" evidence="10">
    <location>
        <begin position="1141"/>
        <end position="1355"/>
    </location>
</feature>
<dbReference type="SUPFAM" id="SSF47757">
    <property type="entry name" value="Chemotaxis receptor methyltransferase CheR, N-terminal domain"/>
    <property type="match status" value="1"/>
</dbReference>
<dbReference type="Proteomes" id="UP000071561">
    <property type="component" value="Chromosome"/>
</dbReference>
<feature type="domain" description="CheB-type methylesterase" evidence="13">
    <location>
        <begin position="5"/>
        <end position="192"/>
    </location>
</feature>
<feature type="domain" description="CheR-type methyltransferase" evidence="14">
    <location>
        <begin position="198"/>
        <end position="469"/>
    </location>
</feature>
<evidence type="ECO:0000259" key="11">
    <source>
        <dbReference type="PROSITE" id="PS50112"/>
    </source>
</evidence>
<dbReference type="Gene3D" id="3.40.50.150">
    <property type="entry name" value="Vaccinia Virus protein VP39"/>
    <property type="match status" value="1"/>
</dbReference>
<dbReference type="NCBIfam" id="TIGR00229">
    <property type="entry name" value="sensory_box"/>
    <property type="match status" value="1"/>
</dbReference>
<organism evidence="15 16">
    <name type="scientific">Pedobacter cryoconitis</name>
    <dbReference type="NCBI Taxonomy" id="188932"/>
    <lineage>
        <taxon>Bacteria</taxon>
        <taxon>Pseudomonadati</taxon>
        <taxon>Bacteroidota</taxon>
        <taxon>Sphingobacteriia</taxon>
        <taxon>Sphingobacteriales</taxon>
        <taxon>Sphingobacteriaceae</taxon>
        <taxon>Pedobacter</taxon>
    </lineage>
</organism>
<dbReference type="KEGG" id="pcm:AY601_2676"/>
<dbReference type="InterPro" id="IPR035909">
    <property type="entry name" value="CheB_C"/>
</dbReference>
<dbReference type="SMART" id="SM00138">
    <property type="entry name" value="MeTrc"/>
    <property type="match status" value="1"/>
</dbReference>
<dbReference type="InterPro" id="IPR036890">
    <property type="entry name" value="HATPase_C_sf"/>
</dbReference>
<evidence type="ECO:0000256" key="3">
    <source>
        <dbReference type="ARBA" id="ARBA00022553"/>
    </source>
</evidence>
<dbReference type="InterPro" id="IPR035965">
    <property type="entry name" value="PAS-like_dom_sf"/>
</dbReference>
<dbReference type="Gene3D" id="3.40.50.180">
    <property type="entry name" value="Methylesterase CheB, C-terminal domain"/>
    <property type="match status" value="1"/>
</dbReference>
<evidence type="ECO:0000256" key="5">
    <source>
        <dbReference type="ARBA" id="ARBA00022679"/>
    </source>
</evidence>
<dbReference type="OrthoDB" id="9813151at2"/>
<dbReference type="RefSeq" id="WP_068401835.1">
    <property type="nucleotide sequence ID" value="NZ_CP014504.1"/>
</dbReference>
<keyword evidence="7" id="KW-0418">Kinase</keyword>
<dbReference type="Gene3D" id="3.30.450.20">
    <property type="entry name" value="PAS domain"/>
    <property type="match status" value="3"/>
</dbReference>
<dbReference type="SUPFAM" id="SSF47384">
    <property type="entry name" value="Homodimeric domain of signal transducing histidine kinase"/>
    <property type="match status" value="1"/>
</dbReference>
<evidence type="ECO:0000256" key="2">
    <source>
        <dbReference type="ARBA" id="ARBA00001541"/>
    </source>
</evidence>
<dbReference type="Gene3D" id="1.10.287.130">
    <property type="match status" value="1"/>
</dbReference>
<dbReference type="InterPro" id="IPR050903">
    <property type="entry name" value="Bact_Chemotaxis_MeTrfase"/>
</dbReference>
<evidence type="ECO:0000259" key="14">
    <source>
        <dbReference type="PROSITE" id="PS50123"/>
    </source>
</evidence>
<feature type="active site" evidence="8">
    <location>
        <position position="42"/>
    </location>
</feature>
<dbReference type="Pfam" id="PF00512">
    <property type="entry name" value="HisKA"/>
    <property type="match status" value="1"/>
</dbReference>
<dbReference type="InterPro" id="IPR003594">
    <property type="entry name" value="HATPase_dom"/>
</dbReference>
<dbReference type="GO" id="GO:0005737">
    <property type="term" value="C:cytoplasm"/>
    <property type="evidence" value="ECO:0007669"/>
    <property type="project" value="InterPro"/>
</dbReference>
<dbReference type="SMART" id="SM00387">
    <property type="entry name" value="HATPase_c"/>
    <property type="match status" value="1"/>
</dbReference>
<feature type="active site" evidence="8">
    <location>
        <position position="134"/>
    </location>
</feature>
<dbReference type="InterPro" id="IPR029063">
    <property type="entry name" value="SAM-dependent_MTases_sf"/>
</dbReference>
<keyword evidence="16" id="KW-1185">Reference proteome</keyword>
<dbReference type="PANTHER" id="PTHR24422:SF27">
    <property type="entry name" value="PROTEIN-GLUTAMATE O-METHYLTRANSFERASE"/>
    <property type="match status" value="1"/>
</dbReference>
<dbReference type="InterPro" id="IPR013655">
    <property type="entry name" value="PAS_fold_3"/>
</dbReference>
<dbReference type="PROSITE" id="PS50122">
    <property type="entry name" value="CHEB"/>
    <property type="match status" value="1"/>
</dbReference>
<dbReference type="Pfam" id="PF13596">
    <property type="entry name" value="PAS_10"/>
    <property type="match status" value="1"/>
</dbReference>
<dbReference type="CDD" id="cd00082">
    <property type="entry name" value="HisKA"/>
    <property type="match status" value="1"/>
</dbReference>
<dbReference type="PANTHER" id="PTHR24422">
    <property type="entry name" value="CHEMOTAXIS PROTEIN METHYLTRANSFERASE"/>
    <property type="match status" value="1"/>
</dbReference>
<dbReference type="Pfam" id="PF02518">
    <property type="entry name" value="HATPase_c"/>
    <property type="match status" value="1"/>
</dbReference>
<dbReference type="GO" id="GO:0032259">
    <property type="term" value="P:methylation"/>
    <property type="evidence" value="ECO:0007669"/>
    <property type="project" value="UniProtKB-KW"/>
</dbReference>
<dbReference type="PATRIC" id="fig|188932.3.peg.2789"/>
<dbReference type="PROSITE" id="PS50123">
    <property type="entry name" value="CHER"/>
    <property type="match status" value="1"/>
</dbReference>
<dbReference type="InterPro" id="IPR036804">
    <property type="entry name" value="CheR_N_sf"/>
</dbReference>
<dbReference type="InterPro" id="IPR000673">
    <property type="entry name" value="Sig_transdc_resp-reg_Me-estase"/>
</dbReference>
<proteinExistence type="predicted"/>
<dbReference type="Gene3D" id="3.30.565.10">
    <property type="entry name" value="Histidine kinase-like ATPase, C-terminal domain"/>
    <property type="match status" value="1"/>
</dbReference>
<evidence type="ECO:0000256" key="8">
    <source>
        <dbReference type="PROSITE-ProRule" id="PRU00050"/>
    </source>
</evidence>
<dbReference type="SMART" id="SM00091">
    <property type="entry name" value="PAS"/>
    <property type="match status" value="3"/>
</dbReference>
<feature type="coiled-coil region" evidence="9">
    <location>
        <begin position="984"/>
        <end position="1011"/>
    </location>
</feature>
<keyword evidence="5" id="KW-0808">Transferase</keyword>
<dbReference type="CDD" id="cd16434">
    <property type="entry name" value="CheB-CheR_fusion"/>
    <property type="match status" value="1"/>
</dbReference>
<dbReference type="InterPro" id="IPR000780">
    <property type="entry name" value="CheR_MeTrfase"/>
</dbReference>
<dbReference type="SUPFAM" id="SSF55785">
    <property type="entry name" value="PYP-like sensor domain (PAS domain)"/>
    <property type="match status" value="2"/>
</dbReference>
<dbReference type="GO" id="GO:0008984">
    <property type="term" value="F:protein-glutamate methylesterase activity"/>
    <property type="evidence" value="ECO:0007669"/>
    <property type="project" value="InterPro"/>
</dbReference>
<evidence type="ECO:0000259" key="12">
    <source>
        <dbReference type="PROSITE" id="PS50113"/>
    </source>
</evidence>
<dbReference type="InterPro" id="IPR000700">
    <property type="entry name" value="PAS-assoc_C"/>
</dbReference>
<dbReference type="PRINTS" id="PR00996">
    <property type="entry name" value="CHERMTFRASE"/>
</dbReference>
<evidence type="ECO:0000313" key="16">
    <source>
        <dbReference type="Proteomes" id="UP000071561"/>
    </source>
</evidence>
<feature type="domain" description="PAC" evidence="12">
    <location>
        <begin position="1077"/>
        <end position="1130"/>
    </location>
</feature>